<organism evidence="2 3">
    <name type="scientific">Sphagnurus paluster</name>
    <dbReference type="NCBI Taxonomy" id="117069"/>
    <lineage>
        <taxon>Eukaryota</taxon>
        <taxon>Fungi</taxon>
        <taxon>Dikarya</taxon>
        <taxon>Basidiomycota</taxon>
        <taxon>Agaricomycotina</taxon>
        <taxon>Agaricomycetes</taxon>
        <taxon>Agaricomycetidae</taxon>
        <taxon>Agaricales</taxon>
        <taxon>Tricholomatineae</taxon>
        <taxon>Lyophyllaceae</taxon>
        <taxon>Sphagnurus</taxon>
    </lineage>
</organism>
<proteinExistence type="predicted"/>
<sequence>ASRPQFKSRTRVDTSTEDDLDNRASELGLRSNRPPDSNPKPEGEPRISDQDWEIRTGRAVYLLQQTLPEFFLAGLITSVDKATGTPHSSSTSIPVLNANPLDSQPYGEEDIEVIYSSKIRFSYTPPGQLPAPFPSTFHVEGLPLYLASAVFIRHTLNALYTDLSLDLQKLVVNTPRAPISAEQRGPNNRIRSRDKSLLLGFCVTGTSRVSGARGEWEVNSTYSFSPSTGLIDKHVVNSIYPAPHQAVYDSLRLSLGKVFGFGIEEERARPNGTAYRGVDAGAKGH</sequence>
<gene>
    <name evidence="2" type="ORF">H0H81_008472</name>
</gene>
<protein>
    <submittedName>
        <fullName evidence="2">Uncharacterized protein</fullName>
    </submittedName>
</protein>
<name>A0A9P7GLH9_9AGAR</name>
<reference evidence="2" key="1">
    <citation type="submission" date="2021-02" db="EMBL/GenBank/DDBJ databases">
        <authorList>
            <person name="Nieuwenhuis M."/>
            <person name="Van De Peppel L.J.J."/>
        </authorList>
    </citation>
    <scope>NUCLEOTIDE SEQUENCE</scope>
    <source>
        <strain evidence="2">D49</strain>
    </source>
</reference>
<reference evidence="2" key="2">
    <citation type="submission" date="2021-10" db="EMBL/GenBank/DDBJ databases">
        <title>Phylogenomics reveals ancestral predisposition of the termite-cultivated fungus Termitomyces towards a domesticated lifestyle.</title>
        <authorList>
            <person name="Auxier B."/>
            <person name="Grum-Grzhimaylo A."/>
            <person name="Cardenas M.E."/>
            <person name="Lodge J.D."/>
            <person name="Laessoe T."/>
            <person name="Pedersen O."/>
            <person name="Smith M.E."/>
            <person name="Kuyper T.W."/>
            <person name="Franco-Molano E.A."/>
            <person name="Baroni T.J."/>
            <person name="Aanen D.K."/>
        </authorList>
    </citation>
    <scope>NUCLEOTIDE SEQUENCE</scope>
    <source>
        <strain evidence="2">D49</strain>
    </source>
</reference>
<feature type="non-terminal residue" evidence="2">
    <location>
        <position position="285"/>
    </location>
</feature>
<dbReference type="EMBL" id="JABCKI010000235">
    <property type="protein sequence ID" value="KAG5651500.1"/>
    <property type="molecule type" value="Genomic_DNA"/>
</dbReference>
<accession>A0A9P7GLH9</accession>
<evidence type="ECO:0000256" key="1">
    <source>
        <dbReference type="SAM" id="MobiDB-lite"/>
    </source>
</evidence>
<comment type="caution">
    <text evidence="2">The sequence shown here is derived from an EMBL/GenBank/DDBJ whole genome shotgun (WGS) entry which is preliminary data.</text>
</comment>
<feature type="region of interest" description="Disordered" evidence="1">
    <location>
        <begin position="1"/>
        <end position="51"/>
    </location>
</feature>
<evidence type="ECO:0000313" key="2">
    <source>
        <dbReference type="EMBL" id="KAG5651500.1"/>
    </source>
</evidence>
<dbReference type="Proteomes" id="UP000717328">
    <property type="component" value="Unassembled WGS sequence"/>
</dbReference>
<evidence type="ECO:0000313" key="3">
    <source>
        <dbReference type="Proteomes" id="UP000717328"/>
    </source>
</evidence>
<feature type="compositionally biased region" description="Basic and acidic residues" evidence="1">
    <location>
        <begin position="39"/>
        <end position="51"/>
    </location>
</feature>
<keyword evidence="3" id="KW-1185">Reference proteome</keyword>
<dbReference type="AlphaFoldDB" id="A0A9P7GLH9"/>
<dbReference type="OrthoDB" id="1099063at2759"/>